<reference evidence="2" key="1">
    <citation type="submission" date="2017-05" db="EMBL/GenBank/DDBJ databases">
        <authorList>
            <person name="Sung H."/>
        </authorList>
    </citation>
    <scope>NUCLEOTIDE SEQUENCE [LARGE SCALE GENOMIC DNA]</scope>
    <source>
        <strain evidence="2">AMac2203</strain>
    </source>
</reference>
<dbReference type="KEGG" id="ocm:CBP12_05375"/>
<accession>A0A1Y0CWC8</accession>
<organism evidence="1 2">
    <name type="scientific">Oceanisphaera avium</name>
    <dbReference type="NCBI Taxonomy" id="1903694"/>
    <lineage>
        <taxon>Bacteria</taxon>
        <taxon>Pseudomonadati</taxon>
        <taxon>Pseudomonadota</taxon>
        <taxon>Gammaproteobacteria</taxon>
        <taxon>Aeromonadales</taxon>
        <taxon>Aeromonadaceae</taxon>
        <taxon>Oceanisphaera</taxon>
    </lineage>
</organism>
<dbReference type="AlphaFoldDB" id="A0A1Y0CWC8"/>
<evidence type="ECO:0000313" key="2">
    <source>
        <dbReference type="Proteomes" id="UP000243793"/>
    </source>
</evidence>
<dbReference type="Proteomes" id="UP000243793">
    <property type="component" value="Chromosome"/>
</dbReference>
<sequence length="111" mass="12068">MIISLNGAGEPRLSVTEAVSQTACERIRTTVVSVLEERNTKVLIARCGANKLAMAPYRHGAKEEEYQYLYQVRLTGKEGFRLKPLASDTACRPITARAKMGCALASQAPLG</sequence>
<keyword evidence="2" id="KW-1185">Reference proteome</keyword>
<dbReference type="RefSeq" id="WP_086963525.1">
    <property type="nucleotide sequence ID" value="NZ_CP021376.1"/>
</dbReference>
<gene>
    <name evidence="1" type="ORF">CBP12_05375</name>
</gene>
<evidence type="ECO:0000313" key="1">
    <source>
        <dbReference type="EMBL" id="ART79653.1"/>
    </source>
</evidence>
<protein>
    <submittedName>
        <fullName evidence="1">Uncharacterized protein</fullName>
    </submittedName>
</protein>
<proteinExistence type="predicted"/>
<dbReference type="EMBL" id="CP021376">
    <property type="protein sequence ID" value="ART79653.1"/>
    <property type="molecule type" value="Genomic_DNA"/>
</dbReference>
<name>A0A1Y0CWC8_9GAMM</name>